<protein>
    <submittedName>
        <fullName evidence="1">Uncharacterized protein</fullName>
    </submittedName>
</protein>
<comment type="caution">
    <text evidence="1">The sequence shown here is derived from an EMBL/GenBank/DDBJ whole genome shotgun (WGS) entry which is preliminary data.</text>
</comment>
<accession>A0A562T104</accession>
<dbReference type="AlphaFoldDB" id="A0A562T104"/>
<reference evidence="1 2" key="1">
    <citation type="submission" date="2019-07" db="EMBL/GenBank/DDBJ databases">
        <title>Genomic Encyclopedia of Archaeal and Bacterial Type Strains, Phase II (KMG-II): from individual species to whole genera.</title>
        <authorList>
            <person name="Goeker M."/>
        </authorList>
    </citation>
    <scope>NUCLEOTIDE SEQUENCE [LARGE SCALE GENOMIC DNA]</scope>
    <source>
        <strain evidence="1 2">ATCC BAA-252</strain>
    </source>
</reference>
<dbReference type="Proteomes" id="UP000320593">
    <property type="component" value="Unassembled WGS sequence"/>
</dbReference>
<evidence type="ECO:0000313" key="1">
    <source>
        <dbReference type="EMBL" id="TWI87287.1"/>
    </source>
</evidence>
<name>A0A562T104_9HYPH</name>
<gene>
    <name evidence="1" type="ORF">JM93_02528</name>
</gene>
<proteinExistence type="predicted"/>
<organism evidence="1 2">
    <name type="scientific">Roseibium hamelinense</name>
    <dbReference type="NCBI Taxonomy" id="150831"/>
    <lineage>
        <taxon>Bacteria</taxon>
        <taxon>Pseudomonadati</taxon>
        <taxon>Pseudomonadota</taxon>
        <taxon>Alphaproteobacteria</taxon>
        <taxon>Hyphomicrobiales</taxon>
        <taxon>Stappiaceae</taxon>
        <taxon>Roseibium</taxon>
    </lineage>
</organism>
<evidence type="ECO:0000313" key="2">
    <source>
        <dbReference type="Proteomes" id="UP000320593"/>
    </source>
</evidence>
<dbReference type="EMBL" id="VLLF01000005">
    <property type="protein sequence ID" value="TWI87287.1"/>
    <property type="molecule type" value="Genomic_DNA"/>
</dbReference>
<sequence>MDSVNNKVAAWAQRTVGVPQRAESGRGFRNHMPKTLFCLPATMGRLCSGHSPPEQCQRPGLLRQLVLDQVSRCQSGQVGAVGRAVKIEGRVLTGKQDRVRHRLCKPVKIGWRVAGS</sequence>
<keyword evidence="2" id="KW-1185">Reference proteome</keyword>